<keyword evidence="1" id="KW-0596">Phosphopantetheine</keyword>
<dbReference type="InterPro" id="IPR013120">
    <property type="entry name" value="FAR_NAD-bd"/>
</dbReference>
<dbReference type="SUPFAM" id="SSF51735">
    <property type="entry name" value="NAD(P)-binding Rossmann-fold domains"/>
    <property type="match status" value="1"/>
</dbReference>
<organism evidence="4 5">
    <name type="scientific">Cryoendolithus antarcticus</name>
    <dbReference type="NCBI Taxonomy" id="1507870"/>
    <lineage>
        <taxon>Eukaryota</taxon>
        <taxon>Fungi</taxon>
        <taxon>Dikarya</taxon>
        <taxon>Ascomycota</taxon>
        <taxon>Pezizomycotina</taxon>
        <taxon>Dothideomycetes</taxon>
        <taxon>Dothideomycetidae</taxon>
        <taxon>Cladosporiales</taxon>
        <taxon>Cladosporiaceae</taxon>
        <taxon>Cryoendolithus</taxon>
    </lineage>
</organism>
<evidence type="ECO:0000259" key="3">
    <source>
        <dbReference type="PROSITE" id="PS50075"/>
    </source>
</evidence>
<dbReference type="InterPro" id="IPR009081">
    <property type="entry name" value="PP-bd_ACP"/>
</dbReference>
<dbReference type="Pfam" id="PF23562">
    <property type="entry name" value="AMP-binding_C_3"/>
    <property type="match status" value="1"/>
</dbReference>
<dbReference type="Pfam" id="PF00550">
    <property type="entry name" value="PP-binding"/>
    <property type="match status" value="1"/>
</dbReference>
<dbReference type="InterPro" id="IPR036291">
    <property type="entry name" value="NAD(P)-bd_dom_sf"/>
</dbReference>
<evidence type="ECO:0000256" key="1">
    <source>
        <dbReference type="ARBA" id="ARBA00022450"/>
    </source>
</evidence>
<dbReference type="Pfam" id="PF07993">
    <property type="entry name" value="NAD_binding_4"/>
    <property type="match status" value="1"/>
</dbReference>
<dbReference type="SUPFAM" id="SSF47336">
    <property type="entry name" value="ACP-like"/>
    <property type="match status" value="1"/>
</dbReference>
<evidence type="ECO:0000256" key="2">
    <source>
        <dbReference type="ARBA" id="ARBA00022553"/>
    </source>
</evidence>
<dbReference type="EMBL" id="NAJO01000016">
    <property type="protein sequence ID" value="OQO06694.1"/>
    <property type="molecule type" value="Genomic_DNA"/>
</dbReference>
<dbReference type="STRING" id="1507870.A0A1V8T5X7"/>
<dbReference type="Gene3D" id="1.10.1200.10">
    <property type="entry name" value="ACP-like"/>
    <property type="match status" value="1"/>
</dbReference>
<gene>
    <name evidence="4" type="ORF">B0A48_08481</name>
</gene>
<keyword evidence="5" id="KW-1185">Reference proteome</keyword>
<sequence>MTSTTTITTAKSTVSATKADHSAFPPIETFLTIDGLLRAHAAESDQPPLVCYPVHTASDFEQHTAADINRHVDIACAFYVKHGLSPADPALQKAPVVALLTPSSFEVVVSFFAFNRLGYAVLFLSTRLTAPAYARLMGMVDCNAIIVPAKLDSVAQDIASERPGCVKVPMLSRYNWHSRPGVQPFTRQGLDRAKEAAKIAWILHSSGSTGFPKPILLTNRQCLANWRKSFALRSFCVSPLFHGHALMELGRSFYTRSKMFLGNHSLPVTSATLLDGISAANPQMVSAVPYVLKLLAEKPAGIEALAKTKLVMYAGSSCPDDLGDLLVSRSVNLVGNYGATETGQIMTSFRYFDTDKEWSYLRLWLPVADHTLMDEIAPGVFECVALDGLPSKGPSNSVPPFSQKNPENSFRTADLFNRHPDPSKSNFYKYLSRLDDRITLVNGEKVLPVPMEGTIRQHSMVQEAVIFGFQQTMPGVLIFRSANQGTELSNTDFLDQVWPTIELANTRAESFARITRDLVIVKGSDCVYPRTDKNTAIRAQIYVQFAKDINAAYSRLMDVSSSGTKLALTEPELESWLLERFRKNLGIPIPDVDSDIFAAGVDSLQTTRIWREIQKNLDLGESTQPLSQNVVFEQGNVRGLAKYLYSRRAGELAEIDNNEELEVMQLLIDKYSVFPSHKPTLSTQPAQQTVLLTGVTGNLGAFILASLLQNPKIAEVHCLIRASSPETAHARLLSSLSSRQISLTPSQLQRIHAHSSDLSLPSLGLPEPTLTHLHKTLTCIIHSAWAVNFNLQVRSFESHHIAGTAHLIALGLSSHLLKPASFYFCSSISSASGTPKPASIPESPVPELRHAQATGYGRSKFVTERITHAAAKVMESRVLRIGQLSGDTRAGIWNETEAVALMIRSARSTGCLPALDERVSWLPVDVCAEAVVDIALRDRAAQDGKENLVYHLVNPKTFHWSRDLLPALRQCEAQLSKFEVVSTSEWLDRLAKSEPDPANNPSMKLLDFWRKKYGRGSKASDDGEDAPGLTFETTRTVDECGLLGEVGQVLESGLMERYVRAWGERWKEGI</sequence>
<evidence type="ECO:0000313" key="5">
    <source>
        <dbReference type="Proteomes" id="UP000192596"/>
    </source>
</evidence>
<dbReference type="InterPro" id="IPR042099">
    <property type="entry name" value="ANL_N_sf"/>
</dbReference>
<dbReference type="Pfam" id="PF00501">
    <property type="entry name" value="AMP-binding"/>
    <property type="match status" value="1"/>
</dbReference>
<accession>A0A1V8T5X7</accession>
<dbReference type="AlphaFoldDB" id="A0A1V8T5X7"/>
<dbReference type="PANTHER" id="PTHR43439:SF2">
    <property type="entry name" value="ENZYME, PUTATIVE (JCVI)-RELATED"/>
    <property type="match status" value="1"/>
</dbReference>
<dbReference type="PANTHER" id="PTHR43439">
    <property type="entry name" value="PHENYLACETATE-COENZYME A LIGASE"/>
    <property type="match status" value="1"/>
</dbReference>
<evidence type="ECO:0000313" key="4">
    <source>
        <dbReference type="EMBL" id="OQO06694.1"/>
    </source>
</evidence>
<dbReference type="InterPro" id="IPR000873">
    <property type="entry name" value="AMP-dep_synth/lig_dom"/>
</dbReference>
<dbReference type="InterPro" id="IPR020845">
    <property type="entry name" value="AMP-binding_CS"/>
</dbReference>
<dbReference type="SUPFAM" id="SSF56801">
    <property type="entry name" value="Acetyl-CoA synthetase-like"/>
    <property type="match status" value="1"/>
</dbReference>
<name>A0A1V8T5X7_9PEZI</name>
<reference evidence="5" key="1">
    <citation type="submission" date="2017-03" db="EMBL/GenBank/DDBJ databases">
        <title>Genomes of endolithic fungi from Antarctica.</title>
        <authorList>
            <person name="Coleine C."/>
            <person name="Masonjones S."/>
            <person name="Stajich J.E."/>
        </authorList>
    </citation>
    <scope>NUCLEOTIDE SEQUENCE [LARGE SCALE GENOMIC DNA]</scope>
    <source>
        <strain evidence="5">CCFEE 5527</strain>
    </source>
</reference>
<dbReference type="InParanoid" id="A0A1V8T5X7"/>
<protein>
    <recommendedName>
        <fullName evidence="3">Carrier domain-containing protein</fullName>
    </recommendedName>
</protein>
<dbReference type="Gene3D" id="3.40.50.720">
    <property type="entry name" value="NAD(P)-binding Rossmann-like Domain"/>
    <property type="match status" value="1"/>
</dbReference>
<dbReference type="Gene3D" id="3.40.50.12780">
    <property type="entry name" value="N-terminal domain of ligase-like"/>
    <property type="match status" value="1"/>
</dbReference>
<dbReference type="PROSITE" id="PS50075">
    <property type="entry name" value="CARRIER"/>
    <property type="match status" value="1"/>
</dbReference>
<dbReference type="OrthoDB" id="429813at2759"/>
<dbReference type="InterPro" id="IPR036736">
    <property type="entry name" value="ACP-like_sf"/>
</dbReference>
<proteinExistence type="predicted"/>
<dbReference type="Proteomes" id="UP000192596">
    <property type="component" value="Unassembled WGS sequence"/>
</dbReference>
<dbReference type="PROSITE" id="PS00455">
    <property type="entry name" value="AMP_BINDING"/>
    <property type="match status" value="1"/>
</dbReference>
<feature type="domain" description="Carrier" evidence="3">
    <location>
        <begin position="568"/>
        <end position="648"/>
    </location>
</feature>
<keyword evidence="2" id="KW-0597">Phosphoprotein</keyword>
<comment type="caution">
    <text evidence="4">The sequence shown here is derived from an EMBL/GenBank/DDBJ whole genome shotgun (WGS) entry which is preliminary data.</text>
</comment>
<dbReference type="InterPro" id="IPR051414">
    <property type="entry name" value="Adenylate-forming_Reductase"/>
</dbReference>